<dbReference type="Gene3D" id="3.40.50.1110">
    <property type="entry name" value="SGNH hydrolase"/>
    <property type="match status" value="1"/>
</dbReference>
<dbReference type="PANTHER" id="PTHR30383">
    <property type="entry name" value="THIOESTERASE 1/PROTEASE 1/LYSOPHOSPHOLIPASE L1"/>
    <property type="match status" value="1"/>
</dbReference>
<proteinExistence type="predicted"/>
<dbReference type="SUPFAM" id="SSF52266">
    <property type="entry name" value="SGNH hydrolase"/>
    <property type="match status" value="1"/>
</dbReference>
<dbReference type="Pfam" id="PF13472">
    <property type="entry name" value="Lipase_GDSL_2"/>
    <property type="match status" value="1"/>
</dbReference>
<sequence>MKIKEKLAGNYKETGACTLAFLGDSLTQGAFESDPDSIHGVFDFDCVYHNVLKKMLNARYPSMPVNIINAGIGGETAADALKRVGRDILSHSPDFVVVCFGLNDVGGAYEDYIHALKQIFLTLEEQHLESIFMTPCMLNTYVAEHTHAKLRAYAAETAAYQNSGRVDQYINGAVQTLSGMGIRICDCYKLWKQAAQNGADTTAWLCNGINHPTREKHRIFAEELFKIMTEDEHV</sequence>
<dbReference type="AlphaFoldDB" id="A0A9D1LVI8"/>
<accession>A0A9D1LVI8</accession>
<name>A0A9D1LVI8_9FIRM</name>
<dbReference type="InterPro" id="IPR013830">
    <property type="entry name" value="SGNH_hydro"/>
</dbReference>
<dbReference type="InterPro" id="IPR036514">
    <property type="entry name" value="SGNH_hydro_sf"/>
</dbReference>
<organism evidence="2 3">
    <name type="scientific">Candidatus Avimonoglobus intestinipullorum</name>
    <dbReference type="NCBI Taxonomy" id="2840699"/>
    <lineage>
        <taxon>Bacteria</taxon>
        <taxon>Bacillati</taxon>
        <taxon>Bacillota</taxon>
        <taxon>Clostridia</taxon>
        <taxon>Eubacteriales</taxon>
        <taxon>Candidatus Avimonoglobus</taxon>
    </lineage>
</organism>
<protein>
    <submittedName>
        <fullName evidence="2">GDSL family lipase</fullName>
    </submittedName>
</protein>
<comment type="caution">
    <text evidence="2">The sequence shown here is derived from an EMBL/GenBank/DDBJ whole genome shotgun (WGS) entry which is preliminary data.</text>
</comment>
<evidence type="ECO:0000313" key="3">
    <source>
        <dbReference type="Proteomes" id="UP000824111"/>
    </source>
</evidence>
<evidence type="ECO:0000313" key="2">
    <source>
        <dbReference type="EMBL" id="HIU48880.1"/>
    </source>
</evidence>
<feature type="domain" description="SGNH hydrolase-type esterase" evidence="1">
    <location>
        <begin position="21"/>
        <end position="218"/>
    </location>
</feature>
<dbReference type="GO" id="GO:0004622">
    <property type="term" value="F:phosphatidylcholine lysophospholipase activity"/>
    <property type="evidence" value="ECO:0007669"/>
    <property type="project" value="TreeGrafter"/>
</dbReference>
<dbReference type="Proteomes" id="UP000824111">
    <property type="component" value="Unassembled WGS sequence"/>
</dbReference>
<evidence type="ECO:0000259" key="1">
    <source>
        <dbReference type="Pfam" id="PF13472"/>
    </source>
</evidence>
<reference evidence="2" key="2">
    <citation type="journal article" date="2021" name="PeerJ">
        <title>Extensive microbial diversity within the chicken gut microbiome revealed by metagenomics and culture.</title>
        <authorList>
            <person name="Gilroy R."/>
            <person name="Ravi A."/>
            <person name="Getino M."/>
            <person name="Pursley I."/>
            <person name="Horton D.L."/>
            <person name="Alikhan N.F."/>
            <person name="Baker D."/>
            <person name="Gharbi K."/>
            <person name="Hall N."/>
            <person name="Watson M."/>
            <person name="Adriaenssens E.M."/>
            <person name="Foster-Nyarko E."/>
            <person name="Jarju S."/>
            <person name="Secka A."/>
            <person name="Antonio M."/>
            <person name="Oren A."/>
            <person name="Chaudhuri R.R."/>
            <person name="La Ragione R."/>
            <person name="Hildebrand F."/>
            <person name="Pallen M.J."/>
        </authorList>
    </citation>
    <scope>NUCLEOTIDE SEQUENCE</scope>
    <source>
        <strain evidence="2">ChiSjej4B22-9803</strain>
    </source>
</reference>
<dbReference type="PANTHER" id="PTHR30383:SF5">
    <property type="entry name" value="SGNH HYDROLASE-TYPE ESTERASE DOMAIN-CONTAINING PROTEIN"/>
    <property type="match status" value="1"/>
</dbReference>
<reference evidence="2" key="1">
    <citation type="submission" date="2020-10" db="EMBL/GenBank/DDBJ databases">
        <authorList>
            <person name="Gilroy R."/>
        </authorList>
    </citation>
    <scope>NUCLEOTIDE SEQUENCE</scope>
    <source>
        <strain evidence="2">ChiSjej4B22-9803</strain>
    </source>
</reference>
<gene>
    <name evidence="2" type="ORF">IAB04_05905</name>
</gene>
<dbReference type="EMBL" id="DVND01000153">
    <property type="protein sequence ID" value="HIU48880.1"/>
    <property type="molecule type" value="Genomic_DNA"/>
</dbReference>
<dbReference type="InterPro" id="IPR051532">
    <property type="entry name" value="Ester_Hydrolysis_Enzymes"/>
</dbReference>